<feature type="coiled-coil region" evidence="1">
    <location>
        <begin position="3"/>
        <end position="96"/>
    </location>
</feature>
<organism evidence="3 4">
    <name type="scientific">Caenorhabditis tropicalis</name>
    <dbReference type="NCBI Taxonomy" id="1561998"/>
    <lineage>
        <taxon>Eukaryota</taxon>
        <taxon>Metazoa</taxon>
        <taxon>Ecdysozoa</taxon>
        <taxon>Nematoda</taxon>
        <taxon>Chromadorea</taxon>
        <taxon>Rhabditida</taxon>
        <taxon>Rhabditina</taxon>
        <taxon>Rhabditomorpha</taxon>
        <taxon>Rhabditoidea</taxon>
        <taxon>Rhabditidae</taxon>
        <taxon>Peloderinae</taxon>
        <taxon>Caenorhabditis</taxon>
    </lineage>
</organism>
<reference evidence="4" key="1">
    <citation type="submission" date="2016-11" db="UniProtKB">
        <authorList>
            <consortium name="WormBaseParasite"/>
        </authorList>
    </citation>
    <scope>IDENTIFICATION</scope>
</reference>
<evidence type="ECO:0000256" key="2">
    <source>
        <dbReference type="SAM" id="MobiDB-lite"/>
    </source>
</evidence>
<proteinExistence type="predicted"/>
<dbReference type="Proteomes" id="UP000095282">
    <property type="component" value="Unplaced"/>
</dbReference>
<protein>
    <submittedName>
        <fullName evidence="4">Uncharacterized protein</fullName>
    </submittedName>
</protein>
<evidence type="ECO:0000313" key="3">
    <source>
        <dbReference type="Proteomes" id="UP000095282"/>
    </source>
</evidence>
<name>A0A1I7SZ08_9PELO</name>
<evidence type="ECO:0000256" key="1">
    <source>
        <dbReference type="SAM" id="Coils"/>
    </source>
</evidence>
<keyword evidence="1" id="KW-0175">Coiled coil</keyword>
<dbReference type="AlphaFoldDB" id="A0A1I7SZ08"/>
<accession>A0A1I7SZ08</accession>
<sequence length="387" mass="43623">MNSDRAAERENRLREEKRKVEELLAEKKKEELIEARARQAQEIADLEAQLEAAVRVRIAESAVEGKMEVEKKRQNLEQMQKALDEQTKIRREQLNANAEILKDSEKVRQESLDALRDARKAEVAALNTKKLEINQKIHDARIAKEERLQMFDDSKNDEQKKILLKKEGIILNGVGNSAALLNSLALENNFEAFKQECRGLMTRHRKFIMEYSNIEPKLLTIHEQMKNGKKIEDCDMDGLRSALRVFRDTAMNFNSAGSTAETDFQTKIGIVIDLLTPLGSTFNKIESVIESYEGGKTTDSAEVDPKSVENVKTGEGIGSLLVDAENLMKEIGKLIQQFNVIGNDHLQKTLAIQMEQAQSSRNHHAIQNGPPAYDSTPKSKAAAITEN</sequence>
<keyword evidence="3" id="KW-1185">Reference proteome</keyword>
<dbReference type="STRING" id="1561998.A0A1I7SZ08"/>
<dbReference type="WBParaSite" id="Csp11.Scaffold37.g186.t1">
    <property type="protein sequence ID" value="Csp11.Scaffold37.g186.t1"/>
    <property type="gene ID" value="Csp11.Scaffold37.g186"/>
</dbReference>
<dbReference type="eggNOG" id="ENOG502RR7K">
    <property type="taxonomic scope" value="Eukaryota"/>
</dbReference>
<feature type="region of interest" description="Disordered" evidence="2">
    <location>
        <begin position="355"/>
        <end position="387"/>
    </location>
</feature>
<evidence type="ECO:0000313" key="4">
    <source>
        <dbReference type="WBParaSite" id="Csp11.Scaffold37.g186.t1"/>
    </source>
</evidence>